<proteinExistence type="predicted"/>
<gene>
    <name evidence="2" type="ORF">CDCA_CDCA05G1513</name>
</gene>
<evidence type="ECO:0000256" key="1">
    <source>
        <dbReference type="SAM" id="Phobius"/>
    </source>
</evidence>
<feature type="transmembrane region" description="Helical" evidence="1">
    <location>
        <begin position="71"/>
        <end position="92"/>
    </location>
</feature>
<dbReference type="EMBL" id="JANCYW010000005">
    <property type="protein sequence ID" value="KAK4535488.1"/>
    <property type="molecule type" value="Genomic_DNA"/>
</dbReference>
<comment type="caution">
    <text evidence="2">The sequence shown here is derived from an EMBL/GenBank/DDBJ whole genome shotgun (WGS) entry which is preliminary data.</text>
</comment>
<keyword evidence="1" id="KW-0472">Membrane</keyword>
<evidence type="ECO:0000313" key="3">
    <source>
        <dbReference type="Proteomes" id="UP001301350"/>
    </source>
</evidence>
<keyword evidence="1" id="KW-0812">Transmembrane</keyword>
<name>A0AAV9IUG7_CYACA</name>
<keyword evidence="3" id="KW-1185">Reference proteome</keyword>
<organism evidence="2 3">
    <name type="scientific">Cyanidium caldarium</name>
    <name type="common">Red alga</name>
    <dbReference type="NCBI Taxonomy" id="2771"/>
    <lineage>
        <taxon>Eukaryota</taxon>
        <taxon>Rhodophyta</taxon>
        <taxon>Bangiophyceae</taxon>
        <taxon>Cyanidiales</taxon>
        <taxon>Cyanidiaceae</taxon>
        <taxon>Cyanidium</taxon>
    </lineage>
</organism>
<evidence type="ECO:0000313" key="2">
    <source>
        <dbReference type="EMBL" id="KAK4535488.1"/>
    </source>
</evidence>
<reference evidence="2 3" key="1">
    <citation type="submission" date="2022-07" db="EMBL/GenBank/DDBJ databases">
        <title>Genome-wide signatures of adaptation to extreme environments.</title>
        <authorList>
            <person name="Cho C.H."/>
            <person name="Yoon H.S."/>
        </authorList>
    </citation>
    <scope>NUCLEOTIDE SEQUENCE [LARGE SCALE GENOMIC DNA]</scope>
    <source>
        <strain evidence="2 3">DBV 063 E5</strain>
    </source>
</reference>
<protein>
    <submittedName>
        <fullName evidence="2">Uncharacterized protein</fullName>
    </submittedName>
</protein>
<feature type="transmembrane region" description="Helical" evidence="1">
    <location>
        <begin position="7"/>
        <end position="32"/>
    </location>
</feature>
<dbReference type="AlphaFoldDB" id="A0AAV9IUG7"/>
<sequence>MEGTTRFYLLCKALALGVGVQVYSVAVCYGAAGLLGVPWPLLPLAGFGLRDLSQLYALCGFTHCDELRHLLLGWIACALVTVPLLLMGEWLLRSLGDRGVKGGRIPLNAESPARARADALYSSRVLTRRGSVHLKMHRILLLWLVSMDLRVALHSISFFVRDEQLRLIETLGERPVPQHVIRPQGFGRRLRSPEMLFECATALVWGLPWSPRRWSA</sequence>
<dbReference type="Proteomes" id="UP001301350">
    <property type="component" value="Unassembled WGS sequence"/>
</dbReference>
<keyword evidence="1" id="KW-1133">Transmembrane helix</keyword>
<accession>A0AAV9IUG7</accession>